<feature type="chain" id="PRO_5013567652" evidence="1">
    <location>
        <begin position="29"/>
        <end position="96"/>
    </location>
</feature>
<comment type="caution">
    <text evidence="2">The sequence shown here is derived from an EMBL/GenBank/DDBJ whole genome shotgun (WGS) entry which is preliminary data.</text>
</comment>
<accession>A0A2H0RC00</accession>
<organism evidence="2 3">
    <name type="scientific">Candidatus Wolfebacteria bacterium CG10_big_fil_rev_8_21_14_0_10_31_9</name>
    <dbReference type="NCBI Taxonomy" id="1975070"/>
    <lineage>
        <taxon>Bacteria</taxon>
        <taxon>Candidatus Wolfeibacteriota</taxon>
    </lineage>
</organism>
<evidence type="ECO:0000256" key="1">
    <source>
        <dbReference type="SAM" id="SignalP"/>
    </source>
</evidence>
<keyword evidence="1" id="KW-0732">Signal</keyword>
<dbReference type="EMBL" id="PCXV01000037">
    <property type="protein sequence ID" value="PIR43990.1"/>
    <property type="molecule type" value="Genomic_DNA"/>
</dbReference>
<dbReference type="AlphaFoldDB" id="A0A2H0RC00"/>
<sequence length="96" mass="10034">MIKSKTKSVILVISILIVGFCFSRLVLAAPAYGDGTYTDDFAGSTGLSAYTRTKVDASVGQLKLTNTDGTFVAPFYATGTAVTVVIMPTSVVSWGT</sequence>
<reference evidence="2 3" key="1">
    <citation type="submission" date="2017-09" db="EMBL/GenBank/DDBJ databases">
        <title>Depth-based differentiation of microbial function through sediment-hosted aquifers and enrichment of novel symbionts in the deep terrestrial subsurface.</title>
        <authorList>
            <person name="Probst A.J."/>
            <person name="Ladd B."/>
            <person name="Jarett J.K."/>
            <person name="Geller-Mcgrath D.E."/>
            <person name="Sieber C.M."/>
            <person name="Emerson J.B."/>
            <person name="Anantharaman K."/>
            <person name="Thomas B.C."/>
            <person name="Malmstrom R."/>
            <person name="Stieglmeier M."/>
            <person name="Klingl A."/>
            <person name="Woyke T."/>
            <person name="Ryan C.M."/>
            <person name="Banfield J.F."/>
        </authorList>
    </citation>
    <scope>NUCLEOTIDE SEQUENCE [LARGE SCALE GENOMIC DNA]</scope>
    <source>
        <strain evidence="2">CG10_big_fil_rev_8_21_14_0_10_31_9</strain>
    </source>
</reference>
<protein>
    <submittedName>
        <fullName evidence="2">Uncharacterized protein</fullName>
    </submittedName>
</protein>
<feature type="signal peptide" evidence="1">
    <location>
        <begin position="1"/>
        <end position="28"/>
    </location>
</feature>
<evidence type="ECO:0000313" key="2">
    <source>
        <dbReference type="EMBL" id="PIR43990.1"/>
    </source>
</evidence>
<name>A0A2H0RC00_9BACT</name>
<proteinExistence type="predicted"/>
<evidence type="ECO:0000313" key="3">
    <source>
        <dbReference type="Proteomes" id="UP000231602"/>
    </source>
</evidence>
<dbReference type="Proteomes" id="UP000231602">
    <property type="component" value="Unassembled WGS sequence"/>
</dbReference>
<gene>
    <name evidence="2" type="ORF">COV23_02295</name>
</gene>